<feature type="domain" description="PilY1 beta-propeller" evidence="9">
    <location>
        <begin position="581"/>
        <end position="756"/>
    </location>
</feature>
<evidence type="ECO:0000256" key="4">
    <source>
        <dbReference type="ARBA" id="ARBA00022723"/>
    </source>
</evidence>
<evidence type="ECO:0000313" key="10">
    <source>
        <dbReference type="EMBL" id="BCR04640.1"/>
    </source>
</evidence>
<evidence type="ECO:0000259" key="9">
    <source>
        <dbReference type="Pfam" id="PF05567"/>
    </source>
</evidence>
<feature type="signal peptide" evidence="8">
    <location>
        <begin position="1"/>
        <end position="19"/>
    </location>
</feature>
<dbReference type="EMBL" id="AP024355">
    <property type="protein sequence ID" value="BCR04640.1"/>
    <property type="molecule type" value="Genomic_DNA"/>
</dbReference>
<comment type="subcellular location">
    <subcellularLocation>
        <location evidence="1">Fimbrium</location>
    </subcellularLocation>
</comment>
<reference evidence="10 11" key="2">
    <citation type="journal article" date="2021" name="Int. J. Syst. Evol. Microbiol.">
        <title>Isolation and Polyphasic Characterization of Desulfuromonas versatilis sp. Nov., an Electrogenic Bacteria Capable of Versatile Metabolism Isolated from a Graphene Oxide-Reducing Enrichment Culture.</title>
        <authorList>
            <person name="Xie L."/>
            <person name="Yoshida N."/>
            <person name="Ishii S."/>
            <person name="Meng L."/>
        </authorList>
    </citation>
    <scope>NUCLEOTIDE SEQUENCE [LARGE SCALE GENOMIC DNA]</scope>
    <source>
        <strain evidence="10 11">NIT-T3</strain>
    </source>
</reference>
<dbReference type="InterPro" id="IPR011047">
    <property type="entry name" value="Quinoprotein_ADH-like_sf"/>
</dbReference>
<keyword evidence="3" id="KW-1029">Fimbrium biogenesis</keyword>
<keyword evidence="4" id="KW-0479">Metal-binding</keyword>
<dbReference type="RefSeq" id="WP_221252094.1">
    <property type="nucleotide sequence ID" value="NZ_AP024355.1"/>
</dbReference>
<evidence type="ECO:0000256" key="6">
    <source>
        <dbReference type="ARBA" id="ARBA00023263"/>
    </source>
</evidence>
<gene>
    <name evidence="10" type="primary">pilY</name>
    <name evidence="10" type="ORF">DESUT3_17090</name>
</gene>
<keyword evidence="5" id="KW-0106">Calcium</keyword>
<accession>A0ABM8HVU1</accession>
<evidence type="ECO:0000256" key="8">
    <source>
        <dbReference type="SAM" id="SignalP"/>
    </source>
</evidence>
<evidence type="ECO:0000256" key="2">
    <source>
        <dbReference type="ARBA" id="ARBA00008387"/>
    </source>
</evidence>
<keyword evidence="8" id="KW-0732">Signal</keyword>
<evidence type="ECO:0000313" key="11">
    <source>
        <dbReference type="Proteomes" id="UP001319827"/>
    </source>
</evidence>
<organism evidence="10 11">
    <name type="scientific">Desulfuromonas versatilis</name>
    <dbReference type="NCBI Taxonomy" id="2802975"/>
    <lineage>
        <taxon>Bacteria</taxon>
        <taxon>Pseudomonadati</taxon>
        <taxon>Thermodesulfobacteriota</taxon>
        <taxon>Desulfuromonadia</taxon>
        <taxon>Desulfuromonadales</taxon>
        <taxon>Desulfuromonadaceae</taxon>
        <taxon>Desulfuromonas</taxon>
    </lineage>
</organism>
<evidence type="ECO:0000256" key="7">
    <source>
        <dbReference type="SAM" id="MobiDB-lite"/>
    </source>
</evidence>
<evidence type="ECO:0000256" key="1">
    <source>
        <dbReference type="ARBA" id="ARBA00004561"/>
    </source>
</evidence>
<dbReference type="InterPro" id="IPR008707">
    <property type="entry name" value="B-propeller_PilY1"/>
</dbReference>
<dbReference type="Proteomes" id="UP001319827">
    <property type="component" value="Chromosome"/>
</dbReference>
<evidence type="ECO:0000256" key="5">
    <source>
        <dbReference type="ARBA" id="ARBA00022837"/>
    </source>
</evidence>
<reference evidence="10 11" key="1">
    <citation type="journal article" date="2016" name="C (Basel)">
        <title>Selective Growth of and Electricity Production by Marine Exoelectrogenic Bacteria in Self-Aggregated Hydrogel of Microbially Reduced Graphene Oxide.</title>
        <authorList>
            <person name="Yoshida N."/>
            <person name="Goto Y."/>
            <person name="Miyata Y."/>
        </authorList>
    </citation>
    <scope>NUCLEOTIDE SEQUENCE [LARGE SCALE GENOMIC DNA]</scope>
    <source>
        <strain evidence="10 11">NIT-T3</strain>
    </source>
</reference>
<dbReference type="Pfam" id="PF05567">
    <property type="entry name" value="T4P_PilY1"/>
    <property type="match status" value="1"/>
</dbReference>
<keyword evidence="6" id="KW-0281">Fimbrium</keyword>
<sequence>MRKIALVVAMVFGALPVFHSTAMGGPDKYLGDTAIYSGSSQYLKPNVLLVIDNNRAMDATTSTARAYTSADYPVTGSKTSGQVYKSTSLGHYTSFQPLSVIQTNCPAEYQQLWETGFAFGYLDNYRNGCVKKNKNDSPGNFYLGDKLNYEDSSPTSDQTAIAQVQEAVIFAANATKEYVKFGAMVFGGNNKGGSVWYKVADISAQTFNGSSAFEQSINAIDDNLVTGNHQPLGELVWDAGTYLGGRYGTDSITDNSHLPGPYPSPMEESCQKNIIIAIAMGGAVGEKFLDDKIGDIGLPPDSNVLVDDAAKYLAENDLHPTLDGDQYAKTTIIQVFNTETPILQKAANKYNGQGKYYNVRDKDELVQAILDSIGNAVREANTGFVAPVVPASPENRTFSGKRIYLGFFYPQSEKPWWGNLKKFGLDGDSGITSVDGSSATNPDGGFKSSARSYWSTEDDSGEVDKGGLGGVLKARNIVPTNVAASDPLTTATEPRNIYTYLGSSADLTATSNRFTIGNAGVTTALLDVADATERKNLISFLHGIDAYDDDADTLTNEKRQWPMGDILHSKPLIVNYEKYAFSASSEADCSQNKTYIFVGANDGMLHAFRDCDGKEAWGFIPPGLLPNLRHLRENSHTYFVDGTPVAYIHDADNDGNIEAANGDKVIMIFGTRRGGGLDTLPASGPRGAYYALDVTNPASPQFMWRLDSDNLIKPGATAASSGLGELGETWSQPRLGKVKIGSAQKVVAFIGAGYDNNEDLRFGSTQTFPTGTTATTNVSLPTGDFLNGKSSDGGSAVNSRGRGIYVIEVAELSGTPGSFVPSFSNSGTKVWGYTHAENSAMAFSIPSDLLTLDRNYDGFIDRIYVGDTGGNMWKFNVGNSSTGLWTAAKIFSSNPGIEDTPTNGRKIFYKPEALVTDHDTTLLYFGTGDRAHPQNYLDPGASGAVVDRLYALRDTDNDTNLLKPTVLTETNLVDVTTNQLQQDFADPDDTTFATIYNQLYNDPTKYGWFIRLDTYGGEKSLATASVFNNVALYTTYTPNVVANVDPCSPGNPGTARIYAVNPKTGEAVFNFFTETGTDQYGEDQAASTNERSLREDDAGNPFVLRRADRHKTIGGGIPTDPVYTDGSVLIGSDASFPKIDVDKSGAIFPIYWMQW</sequence>
<name>A0ABM8HVU1_9BACT</name>
<feature type="region of interest" description="Disordered" evidence="7">
    <location>
        <begin position="435"/>
        <end position="461"/>
    </location>
</feature>
<keyword evidence="11" id="KW-1185">Reference proteome</keyword>
<feature type="chain" id="PRO_5046728257" evidence="8">
    <location>
        <begin position="20"/>
        <end position="1155"/>
    </location>
</feature>
<proteinExistence type="inferred from homology"/>
<dbReference type="SUPFAM" id="SSF50998">
    <property type="entry name" value="Quinoprotein alcohol dehydrogenase-like"/>
    <property type="match status" value="1"/>
</dbReference>
<comment type="similarity">
    <text evidence="2">Belongs to the PilY1 family.</text>
</comment>
<protein>
    <submittedName>
        <fullName evidence="10">Type IV pilin PilY</fullName>
    </submittedName>
</protein>
<evidence type="ECO:0000256" key="3">
    <source>
        <dbReference type="ARBA" id="ARBA00022558"/>
    </source>
</evidence>